<keyword evidence="3" id="KW-1185">Reference proteome</keyword>
<sequence length="211" mass="22860">MDLFRICSCFCILIAAIFLPVSAAESGTSANQTINDQFVVKLPADWSHFAVNSFAGMATGVMDNNDITNVISIQVYQNMNCSQVIEENLKVNLDIFNAKAGIASLSEPEYGTDNVTQYGKYSDGKTSNLFLRLIHGNVVAVFGSYETMDDAKEKSEEFSVIAASVIPLHPSVNELCVVENQKPTPVPTTTYKPRPVPTVSNTIAPTEAPVS</sequence>
<dbReference type="RefSeq" id="WP_214421131.1">
    <property type="nucleotide sequence ID" value="NZ_CP075546.1"/>
</dbReference>
<feature type="region of interest" description="Disordered" evidence="1">
    <location>
        <begin position="184"/>
        <end position="211"/>
    </location>
</feature>
<dbReference type="Proteomes" id="UP000680656">
    <property type="component" value="Chromosome"/>
</dbReference>
<gene>
    <name evidence="2" type="ORF">KHC33_07725</name>
</gene>
<name>A0A8E7EL83_9EURY</name>
<accession>A0A8E7EL83</accession>
<protein>
    <submittedName>
        <fullName evidence="2">Uncharacterized protein</fullName>
    </submittedName>
</protein>
<proteinExistence type="predicted"/>
<dbReference type="KEGG" id="mrtj:KHC33_07725"/>
<feature type="compositionally biased region" description="Low complexity" evidence="1">
    <location>
        <begin position="187"/>
        <end position="199"/>
    </location>
</feature>
<evidence type="ECO:0000313" key="3">
    <source>
        <dbReference type="Proteomes" id="UP000680656"/>
    </source>
</evidence>
<reference evidence="2 3" key="1">
    <citation type="submission" date="2021-05" db="EMBL/GenBank/DDBJ databases">
        <title>A novel Methanospirillum isolate from a pyrite-forming mixed culture.</title>
        <authorList>
            <person name="Bunk B."/>
            <person name="Sproer C."/>
            <person name="Spring S."/>
            <person name="Pester M."/>
        </authorList>
    </citation>
    <scope>NUCLEOTIDE SEQUENCE [LARGE SCALE GENOMIC DNA]</scope>
    <source>
        <strain evidence="2 3">J.3.6.1-F.2.7.3</strain>
    </source>
</reference>
<dbReference type="AlphaFoldDB" id="A0A8E7EL83"/>
<evidence type="ECO:0000256" key="1">
    <source>
        <dbReference type="SAM" id="MobiDB-lite"/>
    </source>
</evidence>
<dbReference type="EMBL" id="CP075546">
    <property type="protein sequence ID" value="QVV90360.1"/>
    <property type="molecule type" value="Genomic_DNA"/>
</dbReference>
<dbReference type="GeneID" id="65097063"/>
<organism evidence="2 3">
    <name type="scientific">Methanospirillum purgamenti</name>
    <dbReference type="NCBI Taxonomy" id="2834276"/>
    <lineage>
        <taxon>Archaea</taxon>
        <taxon>Methanobacteriati</taxon>
        <taxon>Methanobacteriota</taxon>
        <taxon>Stenosarchaea group</taxon>
        <taxon>Methanomicrobia</taxon>
        <taxon>Methanomicrobiales</taxon>
        <taxon>Methanospirillaceae</taxon>
        <taxon>Methanospirillum</taxon>
    </lineage>
</organism>
<evidence type="ECO:0000313" key="2">
    <source>
        <dbReference type="EMBL" id="QVV90360.1"/>
    </source>
</evidence>